<accession>A0A9N7N589</accession>
<evidence type="ECO:0000256" key="2">
    <source>
        <dbReference type="ARBA" id="ARBA00022670"/>
    </source>
</evidence>
<dbReference type="Pfam" id="PF14543">
    <property type="entry name" value="TAXi_N"/>
    <property type="match status" value="1"/>
</dbReference>
<evidence type="ECO:0000256" key="1">
    <source>
        <dbReference type="ARBA" id="ARBA00007447"/>
    </source>
</evidence>
<dbReference type="Gene3D" id="2.40.70.10">
    <property type="entry name" value="Acid Proteases"/>
    <property type="match status" value="2"/>
</dbReference>
<evidence type="ECO:0000256" key="4">
    <source>
        <dbReference type="SAM" id="SignalP"/>
    </source>
</evidence>
<feature type="signal peptide" evidence="4">
    <location>
        <begin position="1"/>
        <end position="24"/>
    </location>
</feature>
<comment type="caution">
    <text evidence="6">The sequence shown here is derived from an EMBL/GenBank/DDBJ whole genome shotgun (WGS) entry which is preliminary data.</text>
</comment>
<evidence type="ECO:0000313" key="7">
    <source>
        <dbReference type="Proteomes" id="UP001153555"/>
    </source>
</evidence>
<proteinExistence type="inferred from homology"/>
<evidence type="ECO:0000256" key="3">
    <source>
        <dbReference type="ARBA" id="ARBA00022801"/>
    </source>
</evidence>
<dbReference type="PANTHER" id="PTHR47967">
    <property type="entry name" value="OS07G0603500 PROTEIN-RELATED"/>
    <property type="match status" value="1"/>
</dbReference>
<feature type="chain" id="PRO_5040249840" evidence="4">
    <location>
        <begin position="25"/>
        <end position="439"/>
    </location>
</feature>
<dbReference type="SUPFAM" id="SSF50630">
    <property type="entry name" value="Acid proteases"/>
    <property type="match status" value="1"/>
</dbReference>
<dbReference type="OrthoDB" id="2747330at2759"/>
<dbReference type="InterPro" id="IPR032799">
    <property type="entry name" value="TAXi_C"/>
</dbReference>
<dbReference type="EMBL" id="CACSLK010027751">
    <property type="protein sequence ID" value="CAA0827203.1"/>
    <property type="molecule type" value="Genomic_DNA"/>
</dbReference>
<dbReference type="InterPro" id="IPR051708">
    <property type="entry name" value="Plant_Aspart_Prot_A1"/>
</dbReference>
<keyword evidence="3" id="KW-0378">Hydrolase</keyword>
<dbReference type="InterPro" id="IPR033121">
    <property type="entry name" value="PEPTIDASE_A1"/>
</dbReference>
<dbReference type="Pfam" id="PF14541">
    <property type="entry name" value="TAXi_C"/>
    <property type="match status" value="1"/>
</dbReference>
<dbReference type="GO" id="GO:0006508">
    <property type="term" value="P:proteolysis"/>
    <property type="evidence" value="ECO:0007669"/>
    <property type="project" value="UniProtKB-KW"/>
</dbReference>
<organism evidence="6 7">
    <name type="scientific">Striga hermonthica</name>
    <name type="common">Purple witchweed</name>
    <name type="synonym">Buchnera hermonthica</name>
    <dbReference type="NCBI Taxonomy" id="68872"/>
    <lineage>
        <taxon>Eukaryota</taxon>
        <taxon>Viridiplantae</taxon>
        <taxon>Streptophyta</taxon>
        <taxon>Embryophyta</taxon>
        <taxon>Tracheophyta</taxon>
        <taxon>Spermatophyta</taxon>
        <taxon>Magnoliopsida</taxon>
        <taxon>eudicotyledons</taxon>
        <taxon>Gunneridae</taxon>
        <taxon>Pentapetalae</taxon>
        <taxon>asterids</taxon>
        <taxon>lamiids</taxon>
        <taxon>Lamiales</taxon>
        <taxon>Orobanchaceae</taxon>
        <taxon>Buchnereae</taxon>
        <taxon>Striga</taxon>
    </lineage>
</organism>
<dbReference type="InterPro" id="IPR021109">
    <property type="entry name" value="Peptidase_aspartic_dom_sf"/>
</dbReference>
<comment type="similarity">
    <text evidence="1">Belongs to the peptidase A1 family.</text>
</comment>
<keyword evidence="4" id="KW-0732">Signal</keyword>
<dbReference type="Proteomes" id="UP001153555">
    <property type="component" value="Unassembled WGS sequence"/>
</dbReference>
<dbReference type="PANTHER" id="PTHR47967:SF60">
    <property type="entry name" value="PROTEIN ASPARTIC PROTEASE IN GUARD CELL 1-LIKE"/>
    <property type="match status" value="1"/>
</dbReference>
<gene>
    <name evidence="6" type="ORF">SHERM_22898</name>
</gene>
<keyword evidence="7" id="KW-1185">Reference proteome</keyword>
<evidence type="ECO:0000313" key="6">
    <source>
        <dbReference type="EMBL" id="CAA0827203.1"/>
    </source>
</evidence>
<sequence>MDSRRPKPVFLSIFLAFFFPISISFSTPDLNSQYLTPEADTILSLDLIHRDHIRTPYPNPTRQSLLRHRLHRDHRRAQALSAPMLSGFPLGIGEYFVRMAVGTPQKHFYMVADTGSDLVWLQCLPCEYCYNQSDALFDPTRSSSFSPVHCASELCRQLDYMSDNCTARDTCRYQISYGDGSFSTGELSTETVWFGRKKKVPHVALGCGHDNKGLFFAAAGLLGLGPGNLSFPSQARTNFSYCLTDILFEQPNRTSWIRFGSPSATNAQFTPLKDNLKFIQTPYYYVGLEGILVGGKNVGGIHKSVFKMHSNGSGGTIVDSGTTVSRLPGPAYRALRDAFVAKSGLKPSSNFSLLDTCFKLSRKAYLKVPTVALRFEGGAIMELPRINYLLPVDPNGTHCFTFAAADPGSVSIIGNIQQQGFEFWFDSAGKRLGFAPNRC</sequence>
<dbReference type="AlphaFoldDB" id="A0A9N7N589"/>
<dbReference type="InterPro" id="IPR032861">
    <property type="entry name" value="TAXi_N"/>
</dbReference>
<dbReference type="GO" id="GO:0008233">
    <property type="term" value="F:peptidase activity"/>
    <property type="evidence" value="ECO:0007669"/>
    <property type="project" value="UniProtKB-KW"/>
</dbReference>
<feature type="domain" description="Peptidase A1" evidence="5">
    <location>
        <begin position="95"/>
        <end position="435"/>
    </location>
</feature>
<dbReference type="FunFam" id="2.40.70.10:FF:000031">
    <property type="entry name" value="Aspartyl protease AED1"/>
    <property type="match status" value="1"/>
</dbReference>
<reference evidence="6" key="1">
    <citation type="submission" date="2019-12" db="EMBL/GenBank/DDBJ databases">
        <authorList>
            <person name="Scholes J."/>
        </authorList>
    </citation>
    <scope>NUCLEOTIDE SEQUENCE</scope>
</reference>
<name>A0A9N7N589_STRHE</name>
<dbReference type="PROSITE" id="PS51767">
    <property type="entry name" value="PEPTIDASE_A1"/>
    <property type="match status" value="1"/>
</dbReference>
<protein>
    <submittedName>
        <fullName evidence="6">Eukaryotic aspartyl protease family protein</fullName>
    </submittedName>
</protein>
<keyword evidence="2 6" id="KW-0645">Protease</keyword>
<evidence type="ECO:0000259" key="5">
    <source>
        <dbReference type="PROSITE" id="PS51767"/>
    </source>
</evidence>